<feature type="binding site" evidence="9">
    <location>
        <position position="317"/>
    </location>
    <ligand>
        <name>tRNA</name>
        <dbReference type="ChEBI" id="CHEBI:17843"/>
    </ligand>
</feature>
<keyword evidence="8 9" id="KW-0411">Iron-sulfur</keyword>
<evidence type="ECO:0000256" key="10">
    <source>
        <dbReference type="SAM" id="MobiDB-lite"/>
    </source>
</evidence>
<reference evidence="13" key="1">
    <citation type="submission" date="2016-06" db="EMBL/GenBank/DDBJ databases">
        <authorList>
            <person name="Nascimento L."/>
            <person name="Pereira R.V."/>
            <person name="Martins L.F."/>
            <person name="Quaggio R.B."/>
            <person name="Silva A.M."/>
            <person name="Setubal J.C."/>
        </authorList>
    </citation>
    <scope>NUCLEOTIDE SEQUENCE [LARGE SCALE GENOMIC DNA]</scope>
</reference>
<feature type="binding site" evidence="9">
    <location>
        <position position="189"/>
    </location>
    <ligand>
        <name>cob(II)alamin</name>
        <dbReference type="ChEBI" id="CHEBI:16304"/>
    </ligand>
</feature>
<feature type="binding site" evidence="9">
    <location>
        <position position="77"/>
    </location>
    <ligand>
        <name>cob(II)alamin</name>
        <dbReference type="ChEBI" id="CHEBI:16304"/>
    </ligand>
</feature>
<feature type="binding site" evidence="9">
    <location>
        <position position="263"/>
    </location>
    <ligand>
        <name>[4Fe-4S] cluster</name>
        <dbReference type="ChEBI" id="CHEBI:49883"/>
        <label>2</label>
    </ligand>
</feature>
<evidence type="ECO:0000256" key="7">
    <source>
        <dbReference type="ARBA" id="ARBA00023004"/>
    </source>
</evidence>
<feature type="binding site" evidence="9">
    <location>
        <position position="240"/>
    </location>
    <ligand>
        <name>tRNA</name>
        <dbReference type="ChEBI" id="CHEBI:17843"/>
    </ligand>
</feature>
<evidence type="ECO:0000256" key="1">
    <source>
        <dbReference type="ARBA" id="ARBA00022485"/>
    </source>
</evidence>
<evidence type="ECO:0000256" key="2">
    <source>
        <dbReference type="ARBA" id="ARBA00022490"/>
    </source>
</evidence>
<evidence type="ECO:0000259" key="11">
    <source>
        <dbReference type="PROSITE" id="PS51379"/>
    </source>
</evidence>
<dbReference type="GO" id="GO:0052693">
    <property type="term" value="F:epoxyqueuosine reductase activity"/>
    <property type="evidence" value="ECO:0007669"/>
    <property type="project" value="UniProtKB-UniRule"/>
</dbReference>
<dbReference type="PANTHER" id="PTHR30002">
    <property type="entry name" value="EPOXYQUEUOSINE REDUCTASE"/>
    <property type="match status" value="1"/>
</dbReference>
<evidence type="ECO:0000256" key="5">
    <source>
        <dbReference type="ARBA" id="ARBA00022785"/>
    </source>
</evidence>
<gene>
    <name evidence="9" type="primary">queG</name>
    <name evidence="12" type="ORF">BAA01_02005</name>
</gene>
<feature type="binding site" evidence="9">
    <location>
        <position position="175"/>
    </location>
    <ligand>
        <name>cob(II)alamin</name>
        <dbReference type="ChEBI" id="CHEBI:16304"/>
    </ligand>
</feature>
<evidence type="ECO:0000313" key="13">
    <source>
        <dbReference type="Proteomes" id="UP000196475"/>
    </source>
</evidence>
<comment type="function">
    <text evidence="9">Catalyzes the conversion of epoxyqueuosine (oQ) to queuosine (Q), which is a hypermodified base found in the wobble positions of tRNA(Asp), tRNA(Asn), tRNA(His) and tRNA(Tyr).</text>
</comment>
<dbReference type="EMBL" id="LZRT01000094">
    <property type="protein sequence ID" value="OUM86125.1"/>
    <property type="molecule type" value="Genomic_DNA"/>
</dbReference>
<keyword evidence="2 9" id="KW-0963">Cytoplasm</keyword>
<feature type="binding site" evidence="9">
    <location>
        <position position="178"/>
    </location>
    <ligand>
        <name>cob(II)alamin</name>
        <dbReference type="ChEBI" id="CHEBI:16304"/>
    </ligand>
</feature>
<name>A0A1Y3PFI4_9BACI</name>
<evidence type="ECO:0000256" key="9">
    <source>
        <dbReference type="HAMAP-Rule" id="MF_00916"/>
    </source>
</evidence>
<keyword evidence="3 9" id="KW-0819">tRNA processing</keyword>
<dbReference type="AlphaFoldDB" id="A0A1Y3PFI4"/>
<feature type="binding site" evidence="9">
    <location>
        <position position="218"/>
    </location>
    <ligand>
        <name>[4Fe-4S] cluster</name>
        <dbReference type="ChEBI" id="CHEBI:49883"/>
        <label>2</label>
    </ligand>
</feature>
<dbReference type="Gene3D" id="1.25.10.10">
    <property type="entry name" value="Leucine-rich Repeat Variant"/>
    <property type="match status" value="1"/>
</dbReference>
<comment type="subcellular location">
    <subcellularLocation>
        <location evidence="9">Cytoplasm</location>
    </subcellularLocation>
</comment>
<dbReference type="PROSITE" id="PS51379">
    <property type="entry name" value="4FE4S_FER_2"/>
    <property type="match status" value="1"/>
</dbReference>
<feature type="binding site" evidence="9">
    <location>
        <position position="318"/>
    </location>
    <ligand>
        <name>tRNA</name>
        <dbReference type="ChEBI" id="CHEBI:17843"/>
    </ligand>
</feature>
<sequence>MEKKDGHTTPACSPESGRAAGRWAALKEELKAYAKTIGIDKIGFASAEPFTELKERLVRHRELGYESGFEEPDLERRTNPQLLMPGARSIIAIALAYPTRMDHPPASRKGAYRGFFARAAWGEDYHRVLRRKLEELAAYLRHRVEGVQTEIMVDTGALSDRAVAERAGIGWSGKNTAIITPEFGSWVYLGEMLTNLPFPPDIPITQSCGECTRCIDACHTGALVAPGQLDAKRCVSYLTQTKDFLAEEYREIIGNRLYGCDTCQLVCPYNKGLNFTHQEAFAPDPEVVKPLLQPILKMSNRMFRERFGMSAASWRGKKPLERNAILALAHYRDASAIPLLLEKLEDPRPVIRGTAAWAVGKIAAGQEEAVRRRVQQALEQAYRQETVPEVSQEIEKGLRFLKEKDPASMADAGTGSEKPDGAIGQCDGVAGETGVGQDPAALSANLPL</sequence>
<feature type="binding site" evidence="9">
    <location>
        <begin position="159"/>
        <end position="161"/>
    </location>
    <ligand>
        <name>cob(II)alamin</name>
        <dbReference type="ChEBI" id="CHEBI:16304"/>
    </ligand>
</feature>
<dbReference type="EC" id="1.17.99.6" evidence="9"/>
<feature type="binding site" evidence="9">
    <location>
        <position position="236"/>
    </location>
    <ligand>
        <name>cob(II)alamin</name>
        <dbReference type="ChEBI" id="CHEBI:16304"/>
    </ligand>
</feature>
<comment type="caution">
    <text evidence="12">The sequence shown here is derived from an EMBL/GenBank/DDBJ whole genome shotgun (WGS) entry which is preliminary data.</text>
</comment>
<proteinExistence type="inferred from homology"/>
<feature type="binding site" evidence="9">
    <location>
        <begin position="260"/>
        <end position="261"/>
    </location>
    <ligand>
        <name>cob(II)alamin</name>
        <dbReference type="ChEBI" id="CHEBI:16304"/>
    </ligand>
</feature>
<feature type="binding site" evidence="9">
    <location>
        <position position="172"/>
    </location>
    <ligand>
        <name>cob(II)alamin</name>
        <dbReference type="ChEBI" id="CHEBI:16304"/>
    </ligand>
</feature>
<dbReference type="Pfam" id="PF13646">
    <property type="entry name" value="HEAT_2"/>
    <property type="match status" value="1"/>
</dbReference>
<dbReference type="FunFam" id="3.30.70.20:FF:000037">
    <property type="entry name" value="Epoxyqueuosine reductase"/>
    <property type="match status" value="1"/>
</dbReference>
<feature type="active site" description="Proton donor" evidence="9">
    <location>
        <position position="154"/>
    </location>
</feature>
<dbReference type="UniPathway" id="UPA00392"/>
<comment type="similarity">
    <text evidence="9">Belongs to the QueG family.</text>
</comment>
<feature type="binding site" evidence="9">
    <location>
        <position position="300"/>
    </location>
    <ligand>
        <name>tRNA</name>
        <dbReference type="ChEBI" id="CHEBI:17843"/>
    </ligand>
</feature>
<dbReference type="NCBIfam" id="TIGR00276">
    <property type="entry name" value="tRNA epoxyqueuosine(34) reductase QueG"/>
    <property type="match status" value="1"/>
</dbReference>
<comment type="caution">
    <text evidence="9">Lacks conserved residue(s) required for the propagation of feature annotation.</text>
</comment>
<feature type="region of interest" description="Disordered" evidence="10">
    <location>
        <begin position="402"/>
        <end position="448"/>
    </location>
</feature>
<feature type="domain" description="4Fe-4S ferredoxin-type" evidence="11">
    <location>
        <begin position="198"/>
        <end position="228"/>
    </location>
</feature>
<comment type="catalytic activity">
    <reaction evidence="9">
        <text>epoxyqueuosine(34) in tRNA + AH2 = queuosine(34) in tRNA + A + H2O</text>
        <dbReference type="Rhea" id="RHEA:32159"/>
        <dbReference type="Rhea" id="RHEA-COMP:18571"/>
        <dbReference type="Rhea" id="RHEA-COMP:18582"/>
        <dbReference type="ChEBI" id="CHEBI:13193"/>
        <dbReference type="ChEBI" id="CHEBI:15377"/>
        <dbReference type="ChEBI" id="CHEBI:17499"/>
        <dbReference type="ChEBI" id="CHEBI:194431"/>
        <dbReference type="ChEBI" id="CHEBI:194443"/>
        <dbReference type="EC" id="1.17.99.6"/>
    </reaction>
</comment>
<comment type="cofactor">
    <cofactor evidence="9">
        <name>[4Fe-4S] cluster</name>
        <dbReference type="ChEBI" id="CHEBI:49883"/>
    </cofactor>
    <text evidence="9">Binds 2 [4Fe-4S] clusters per monomer.</text>
</comment>
<evidence type="ECO:0000313" key="12">
    <source>
        <dbReference type="EMBL" id="OUM86125.1"/>
    </source>
</evidence>
<feature type="binding site" evidence="9">
    <location>
        <position position="260"/>
    </location>
    <ligand>
        <name>[4Fe-4S] cluster</name>
        <dbReference type="ChEBI" id="CHEBI:49883"/>
        <label>2</label>
    </ligand>
</feature>
<dbReference type="InterPro" id="IPR004453">
    <property type="entry name" value="QueG"/>
</dbReference>
<feature type="binding site" evidence="9">
    <location>
        <position position="214"/>
    </location>
    <ligand>
        <name>[4Fe-4S] cluster</name>
        <dbReference type="ChEBI" id="CHEBI:49883"/>
        <label>1</label>
    </ligand>
</feature>
<keyword evidence="6 9" id="KW-0560">Oxidoreductase</keyword>
<comment type="subunit">
    <text evidence="9">Monomer.</text>
</comment>
<keyword evidence="1 9" id="KW-0004">4Fe-4S</keyword>
<dbReference type="GO" id="GO:0005737">
    <property type="term" value="C:cytoplasm"/>
    <property type="evidence" value="ECO:0007669"/>
    <property type="project" value="UniProtKB-SubCell"/>
</dbReference>
<dbReference type="InterPro" id="IPR017896">
    <property type="entry name" value="4Fe4S_Fe-S-bd"/>
</dbReference>
<keyword evidence="9" id="KW-0846">Cobalamin</keyword>
<comment type="pathway">
    <text evidence="9">tRNA modification; tRNA-queuosine biosynthesis.</text>
</comment>
<feature type="binding site" evidence="9">
    <location>
        <position position="154"/>
    </location>
    <ligand>
        <name>cob(II)alamin</name>
        <dbReference type="ChEBI" id="CHEBI:16304"/>
    </ligand>
</feature>
<dbReference type="GO" id="GO:0046872">
    <property type="term" value="F:metal ion binding"/>
    <property type="evidence" value="ECO:0007669"/>
    <property type="project" value="UniProtKB-KW"/>
</dbReference>
<feature type="binding site" evidence="9">
    <location>
        <position position="234"/>
    </location>
    <ligand>
        <name>[4Fe-4S] cluster</name>
        <dbReference type="ChEBI" id="CHEBI:49883"/>
        <label>2</label>
    </ligand>
</feature>
<dbReference type="GO" id="GO:0051539">
    <property type="term" value="F:4 iron, 4 sulfur cluster binding"/>
    <property type="evidence" value="ECO:0007669"/>
    <property type="project" value="UniProtKB-KW"/>
</dbReference>
<evidence type="ECO:0000256" key="8">
    <source>
        <dbReference type="ARBA" id="ARBA00023014"/>
    </source>
</evidence>
<accession>A0A1Y3PFI4</accession>
<keyword evidence="7 9" id="KW-0408">Iron</keyword>
<dbReference type="SUPFAM" id="SSF48371">
    <property type="entry name" value="ARM repeat"/>
    <property type="match status" value="1"/>
</dbReference>
<keyword evidence="9" id="KW-0170">Cobalt</keyword>
<evidence type="ECO:0000256" key="4">
    <source>
        <dbReference type="ARBA" id="ARBA00022723"/>
    </source>
</evidence>
<feature type="binding site" evidence="9">
    <location>
        <position position="242"/>
    </location>
    <ligand>
        <name>tRNA</name>
        <dbReference type="ChEBI" id="CHEBI:17843"/>
    </ligand>
</feature>
<evidence type="ECO:0000256" key="6">
    <source>
        <dbReference type="ARBA" id="ARBA00023002"/>
    </source>
</evidence>
<feature type="binding site" evidence="9">
    <location>
        <position position="315"/>
    </location>
    <ligand>
        <name>tRNA</name>
        <dbReference type="ChEBI" id="CHEBI:17843"/>
    </ligand>
</feature>
<dbReference type="GO" id="GO:0008616">
    <property type="term" value="P:tRNA queuosine(34) biosynthetic process"/>
    <property type="evidence" value="ECO:0007669"/>
    <property type="project" value="UniProtKB-UniRule"/>
</dbReference>
<feature type="binding site" evidence="9">
    <location>
        <position position="267"/>
    </location>
    <ligand>
        <name>[4Fe-4S] cluster</name>
        <dbReference type="ChEBI" id="CHEBI:49883"/>
        <label>1</label>
    </ligand>
</feature>
<keyword evidence="5 9" id="KW-0671">Queuosine biosynthesis</keyword>
<dbReference type="Pfam" id="PF13484">
    <property type="entry name" value="Fer4_16"/>
    <property type="match status" value="1"/>
</dbReference>
<dbReference type="PANTHER" id="PTHR30002:SF4">
    <property type="entry name" value="EPOXYQUEUOSINE REDUCTASE"/>
    <property type="match status" value="1"/>
</dbReference>
<dbReference type="Proteomes" id="UP000196475">
    <property type="component" value="Unassembled WGS sequence"/>
</dbReference>
<feature type="binding site" evidence="9">
    <location>
        <position position="208"/>
    </location>
    <ligand>
        <name>[4Fe-4S] cluster</name>
        <dbReference type="ChEBI" id="CHEBI:49883"/>
        <label>1</label>
    </ligand>
</feature>
<dbReference type="Pfam" id="PF08331">
    <property type="entry name" value="QueG_DUF1730"/>
    <property type="match status" value="1"/>
</dbReference>
<evidence type="ECO:0000256" key="3">
    <source>
        <dbReference type="ARBA" id="ARBA00022694"/>
    </source>
</evidence>
<dbReference type="InterPro" id="IPR013542">
    <property type="entry name" value="QueG_DUF1730"/>
</dbReference>
<feature type="binding site" evidence="9">
    <location>
        <position position="211"/>
    </location>
    <ligand>
        <name>[4Fe-4S] cluster</name>
        <dbReference type="ChEBI" id="CHEBI:49883"/>
        <label>1</label>
    </ligand>
</feature>
<dbReference type="InterPro" id="IPR016024">
    <property type="entry name" value="ARM-type_fold"/>
</dbReference>
<keyword evidence="4 9" id="KW-0479">Metal-binding</keyword>
<dbReference type="HAMAP" id="MF_00916">
    <property type="entry name" value="QueG"/>
    <property type="match status" value="1"/>
</dbReference>
<dbReference type="Gene3D" id="3.30.70.20">
    <property type="match status" value="1"/>
</dbReference>
<protein>
    <recommendedName>
        <fullName evidence="9">Epoxyqueuosine reductase</fullName>
        <ecNumber evidence="9">1.17.99.6</ecNumber>
    </recommendedName>
    <alternativeName>
        <fullName evidence="9">Queuosine biosynthesis protein QueG</fullName>
    </alternativeName>
</protein>
<organism evidence="12 13">
    <name type="scientific">Bacillus thermozeamaize</name>
    <dbReference type="NCBI Taxonomy" id="230954"/>
    <lineage>
        <taxon>Bacteria</taxon>
        <taxon>Bacillati</taxon>
        <taxon>Bacillota</taxon>
        <taxon>Bacilli</taxon>
        <taxon>Bacillales</taxon>
        <taxon>Bacillaceae</taxon>
        <taxon>Bacillus</taxon>
    </lineage>
</organism>
<dbReference type="InterPro" id="IPR011989">
    <property type="entry name" value="ARM-like"/>
</dbReference>
<dbReference type="SUPFAM" id="SSF46548">
    <property type="entry name" value="alpha-helical ferredoxin"/>
    <property type="match status" value="1"/>
</dbReference>
<comment type="cofactor">
    <cofactor evidence="9">
        <name>cob(II)alamin</name>
        <dbReference type="ChEBI" id="CHEBI:16304"/>
    </cofactor>
</comment>
<dbReference type="GO" id="GO:0031419">
    <property type="term" value="F:cobalamin binding"/>
    <property type="evidence" value="ECO:0007669"/>
    <property type="project" value="UniProtKB-KW"/>
</dbReference>
<feature type="binding site" evidence="9">
    <location>
        <position position="301"/>
    </location>
    <ligand>
        <name>tRNA</name>
        <dbReference type="ChEBI" id="CHEBI:17843"/>
    </ligand>
</feature>